<proteinExistence type="inferred from homology"/>
<evidence type="ECO:0000256" key="7">
    <source>
        <dbReference type="PIRSR" id="PIRSR006809-1"/>
    </source>
</evidence>
<dbReference type="InterPro" id="IPR016496">
    <property type="entry name" value="GTPase_HflX"/>
</dbReference>
<dbReference type="SUPFAM" id="SSF52540">
    <property type="entry name" value="P-loop containing nucleoside triphosphate hydrolases"/>
    <property type="match status" value="1"/>
</dbReference>
<dbReference type="GO" id="GO:0046872">
    <property type="term" value="F:metal ion binding"/>
    <property type="evidence" value="ECO:0007669"/>
    <property type="project" value="UniProtKB-KW"/>
</dbReference>
<feature type="binding site" evidence="7">
    <location>
        <begin position="206"/>
        <end position="213"/>
    </location>
    <ligand>
        <name>GTP</name>
        <dbReference type="ChEBI" id="CHEBI:37565"/>
    </ligand>
</feature>
<dbReference type="Gene3D" id="3.40.50.11060">
    <property type="entry name" value="GTPase HflX, N-terminal domain"/>
    <property type="match status" value="1"/>
</dbReference>
<comment type="function">
    <text evidence="6">GTPase that associates with the 50S ribosomal subunit and may have a role during protein synthesis or ribosome biogenesis.</text>
</comment>
<evidence type="ECO:0000313" key="13">
    <source>
        <dbReference type="Proteomes" id="UP001154111"/>
    </source>
</evidence>
<keyword evidence="4 8" id="KW-0460">Magnesium</keyword>
<comment type="subcellular location">
    <subcellularLocation>
        <location evidence="6">Cytoplasm</location>
    </subcellularLocation>
    <text evidence="6">May associate with membranes.</text>
</comment>
<dbReference type="Pfam" id="PF16360">
    <property type="entry name" value="GTP-bdg_M"/>
    <property type="match status" value="1"/>
</dbReference>
<feature type="binding site" evidence="7">
    <location>
        <begin position="327"/>
        <end position="330"/>
    </location>
    <ligand>
        <name>GTP</name>
        <dbReference type="ChEBI" id="CHEBI:37565"/>
    </ligand>
</feature>
<reference evidence="10" key="1">
    <citation type="submission" date="2022-04" db="EMBL/GenBank/DDBJ databases">
        <authorList>
            <person name="Forde T."/>
        </authorList>
    </citation>
    <scope>NUCLEOTIDE SEQUENCE</scope>
    <source>
        <strain evidence="10">A18Y016a</strain>
        <strain evidence="11">A18Y020d</strain>
    </source>
</reference>
<name>A0AAU9VEL9_9FIRM</name>
<sequence>MLDTKTIKERVVLVGVDFGKKDFDLESSMFELVDLVEAAEGTVVYQITQNRDRPESATYIGIGKIEEVMRAVATYDADTVVFNDELSGSQIRNLESLIGCKIVDRTNLILDIFALRATTAEGKLQVKLAQLKYRLPRLIGYSDYLSRTGGGIGTRGPGEQKLELDRRHIQREILHVQNALTKSEENREITRSKRLNSNLPIISFVGYTNAGKSTLMNAILTNGDPQSNDKHVFVKDMLFATLEPSLRKARLNNGLNVILTDTVGFVSKLPHTLVEAFKGTLEEIKYSDLIIHVVDASNPDLNIQMDTTYKMLRDLDVLDRKIITVFNKMDLAMDQDIAFYQSEFGNRMYISAHDMDDVDRLVDAIEVELESSFKKVNFEIPFSDLGILDAIASNYEIIGLEYTEKGAQFRAVIRESDQNRYKKYII</sequence>
<comment type="similarity">
    <text evidence="6">Belongs to the TRAFAC class OBG-HflX-like GTPase superfamily. HflX GTPase family.</text>
</comment>
<dbReference type="PANTHER" id="PTHR10229">
    <property type="entry name" value="GTP-BINDING PROTEIN HFLX"/>
    <property type="match status" value="1"/>
</dbReference>
<evidence type="ECO:0000256" key="1">
    <source>
        <dbReference type="ARBA" id="ARBA00022490"/>
    </source>
</evidence>
<dbReference type="NCBIfam" id="TIGR03156">
    <property type="entry name" value="GTP_HflX"/>
    <property type="match status" value="1"/>
</dbReference>
<evidence type="ECO:0000256" key="8">
    <source>
        <dbReference type="PIRSR" id="PIRSR006809-2"/>
    </source>
</evidence>
<keyword evidence="1 6" id="KW-0963">Cytoplasm</keyword>
<dbReference type="HAMAP" id="MF_00900">
    <property type="entry name" value="GTPase_HflX"/>
    <property type="match status" value="1"/>
</dbReference>
<keyword evidence="5 6" id="KW-0342">GTP-binding</keyword>
<feature type="domain" description="Hflx-type G" evidence="9">
    <location>
        <begin position="200"/>
        <end position="373"/>
    </location>
</feature>
<feature type="binding site" evidence="7">
    <location>
        <begin position="261"/>
        <end position="264"/>
    </location>
    <ligand>
        <name>GTP</name>
        <dbReference type="ChEBI" id="CHEBI:37565"/>
    </ligand>
</feature>
<dbReference type="FunFam" id="3.40.50.11060:FF:000001">
    <property type="entry name" value="GTPase HflX"/>
    <property type="match status" value="1"/>
</dbReference>
<dbReference type="InterPro" id="IPR042108">
    <property type="entry name" value="GTPase_HflX_N_sf"/>
</dbReference>
<evidence type="ECO:0000256" key="5">
    <source>
        <dbReference type="ARBA" id="ARBA00023134"/>
    </source>
</evidence>
<dbReference type="RefSeq" id="WP_254007252.1">
    <property type="nucleotide sequence ID" value="NZ_OW659477.1"/>
</dbReference>
<feature type="binding site" evidence="8">
    <location>
        <position position="241"/>
    </location>
    <ligand>
        <name>Mg(2+)</name>
        <dbReference type="ChEBI" id="CHEBI:18420"/>
    </ligand>
</feature>
<evidence type="ECO:0000256" key="6">
    <source>
        <dbReference type="HAMAP-Rule" id="MF_00900"/>
    </source>
</evidence>
<dbReference type="CDD" id="cd01878">
    <property type="entry name" value="HflX"/>
    <property type="match status" value="1"/>
</dbReference>
<protein>
    <recommendedName>
        <fullName evidence="6">GTPase HflX</fullName>
    </recommendedName>
    <alternativeName>
        <fullName evidence="6">GTP-binding protein HflX</fullName>
    </alternativeName>
</protein>
<evidence type="ECO:0000256" key="2">
    <source>
        <dbReference type="ARBA" id="ARBA00022723"/>
    </source>
</evidence>
<evidence type="ECO:0000313" key="12">
    <source>
        <dbReference type="Proteomes" id="UP001154095"/>
    </source>
</evidence>
<dbReference type="Proteomes" id="UP001154095">
    <property type="component" value="Chromosome"/>
</dbReference>
<comment type="subunit">
    <text evidence="6">Monomer. Associates with the 50S ribosomal subunit.</text>
</comment>
<dbReference type="Pfam" id="PF01926">
    <property type="entry name" value="MMR_HSR1"/>
    <property type="match status" value="1"/>
</dbReference>
<evidence type="ECO:0000313" key="11">
    <source>
        <dbReference type="EMBL" id="CAH2761260.1"/>
    </source>
</evidence>
<organism evidence="10 13">
    <name type="scientific">Erysipelothrix amsterdamensis</name>
    <dbReference type="NCBI Taxonomy" id="2929157"/>
    <lineage>
        <taxon>Bacteria</taxon>
        <taxon>Bacillati</taxon>
        <taxon>Bacillota</taxon>
        <taxon>Erysipelotrichia</taxon>
        <taxon>Erysipelotrichales</taxon>
        <taxon>Erysipelotrichaceae</taxon>
        <taxon>Erysipelothrix</taxon>
    </lineage>
</organism>
<feature type="binding site" evidence="8">
    <location>
        <position position="213"/>
    </location>
    <ligand>
        <name>Mg(2+)</name>
        <dbReference type="ChEBI" id="CHEBI:18420"/>
    </ligand>
</feature>
<evidence type="ECO:0000256" key="4">
    <source>
        <dbReference type="ARBA" id="ARBA00022842"/>
    </source>
</evidence>
<dbReference type="InterPro" id="IPR006073">
    <property type="entry name" value="GTP-bd"/>
</dbReference>
<evidence type="ECO:0000256" key="3">
    <source>
        <dbReference type="ARBA" id="ARBA00022741"/>
    </source>
</evidence>
<dbReference type="PRINTS" id="PR00326">
    <property type="entry name" value="GTP1OBG"/>
</dbReference>
<dbReference type="PIRSF" id="PIRSF006809">
    <property type="entry name" value="GTP-binding_hflX_prd"/>
    <property type="match status" value="1"/>
</dbReference>
<dbReference type="InterPro" id="IPR027417">
    <property type="entry name" value="P-loop_NTPase"/>
</dbReference>
<gene>
    <name evidence="6 10" type="primary">hflX</name>
    <name evidence="10" type="ORF">ERYAMS2_00612</name>
    <name evidence="11" type="ORF">ERYAMS_00322</name>
</gene>
<dbReference type="GO" id="GO:0005525">
    <property type="term" value="F:GTP binding"/>
    <property type="evidence" value="ECO:0007669"/>
    <property type="project" value="UniProtKB-UniRule"/>
</dbReference>
<dbReference type="InterPro" id="IPR025121">
    <property type="entry name" value="GTPase_HflX_N"/>
</dbReference>
<dbReference type="EMBL" id="OW659477">
    <property type="protein sequence ID" value="CAH2761254.1"/>
    <property type="molecule type" value="Genomic_DNA"/>
</dbReference>
<dbReference type="PROSITE" id="PS51705">
    <property type="entry name" value="G_HFLX"/>
    <property type="match status" value="1"/>
</dbReference>
<keyword evidence="3 6" id="KW-0547">Nucleotide-binding</keyword>
<dbReference type="Gene3D" id="6.10.250.2860">
    <property type="match status" value="1"/>
</dbReference>
<comment type="cofactor">
    <cofactor evidence="8">
        <name>Mg(2+)</name>
        <dbReference type="ChEBI" id="CHEBI:18420"/>
    </cofactor>
</comment>
<evidence type="ECO:0000313" key="10">
    <source>
        <dbReference type="EMBL" id="CAH2761254.1"/>
    </source>
</evidence>
<dbReference type="GO" id="GO:0005737">
    <property type="term" value="C:cytoplasm"/>
    <property type="evidence" value="ECO:0007669"/>
    <property type="project" value="UniProtKB-SubCell"/>
</dbReference>
<dbReference type="PANTHER" id="PTHR10229:SF4">
    <property type="entry name" value="GTPASE HFLX"/>
    <property type="match status" value="1"/>
</dbReference>
<feature type="binding site" evidence="7">
    <location>
        <begin position="351"/>
        <end position="353"/>
    </location>
    <ligand>
        <name>GTP</name>
        <dbReference type="ChEBI" id="CHEBI:37565"/>
    </ligand>
</feature>
<dbReference type="AlphaFoldDB" id="A0AAU9VEL9"/>
<keyword evidence="12" id="KW-1185">Reference proteome</keyword>
<dbReference type="Proteomes" id="UP001154111">
    <property type="component" value="Chromosome"/>
</dbReference>
<dbReference type="Gene3D" id="3.40.50.300">
    <property type="entry name" value="P-loop containing nucleotide triphosphate hydrolases"/>
    <property type="match status" value="1"/>
</dbReference>
<dbReference type="EMBL" id="OW659496">
    <property type="protein sequence ID" value="CAH2761260.1"/>
    <property type="molecule type" value="Genomic_DNA"/>
</dbReference>
<dbReference type="GO" id="GO:0003924">
    <property type="term" value="F:GTPase activity"/>
    <property type="evidence" value="ECO:0007669"/>
    <property type="project" value="UniProtKB-UniRule"/>
</dbReference>
<dbReference type="GO" id="GO:0043022">
    <property type="term" value="F:ribosome binding"/>
    <property type="evidence" value="ECO:0007669"/>
    <property type="project" value="TreeGrafter"/>
</dbReference>
<dbReference type="InterPro" id="IPR032305">
    <property type="entry name" value="GTP-bd_M"/>
</dbReference>
<dbReference type="InterPro" id="IPR030394">
    <property type="entry name" value="G_HFLX_dom"/>
</dbReference>
<dbReference type="Pfam" id="PF13167">
    <property type="entry name" value="GTP-bdg_N"/>
    <property type="match status" value="1"/>
</dbReference>
<keyword evidence="2 8" id="KW-0479">Metal-binding</keyword>
<accession>A0AAU9VEL9</accession>
<evidence type="ECO:0000259" key="9">
    <source>
        <dbReference type="PROSITE" id="PS51705"/>
    </source>
</evidence>